<dbReference type="AlphaFoldDB" id="A0A0N8GRB6"/>
<feature type="transmembrane region" description="Helical" evidence="2">
    <location>
        <begin position="6"/>
        <end position="27"/>
    </location>
</feature>
<keyword evidence="2" id="KW-0472">Membrane</keyword>
<dbReference type="Pfam" id="PF02518">
    <property type="entry name" value="HATPase_c"/>
    <property type="match status" value="1"/>
</dbReference>
<keyword evidence="1" id="KW-0418">Kinase</keyword>
<keyword evidence="5" id="KW-1185">Reference proteome</keyword>
<name>A0A0N8GRB6_9CHLR</name>
<dbReference type="Proteomes" id="UP000050277">
    <property type="component" value="Unassembled WGS sequence"/>
</dbReference>
<protein>
    <recommendedName>
        <fullName evidence="3">Histidine kinase domain-containing protein</fullName>
    </recommendedName>
</protein>
<evidence type="ECO:0000259" key="3">
    <source>
        <dbReference type="PROSITE" id="PS50109"/>
    </source>
</evidence>
<dbReference type="InterPro" id="IPR005467">
    <property type="entry name" value="His_kinase_dom"/>
</dbReference>
<feature type="transmembrane region" description="Helical" evidence="2">
    <location>
        <begin position="236"/>
        <end position="258"/>
    </location>
</feature>
<dbReference type="InterPro" id="IPR003594">
    <property type="entry name" value="HATPase_dom"/>
</dbReference>
<dbReference type="InterPro" id="IPR036890">
    <property type="entry name" value="HATPase_C_sf"/>
</dbReference>
<organism evidence="4 5">
    <name type="scientific">Herpetosiphon geysericola</name>
    <dbReference type="NCBI Taxonomy" id="70996"/>
    <lineage>
        <taxon>Bacteria</taxon>
        <taxon>Bacillati</taxon>
        <taxon>Chloroflexota</taxon>
        <taxon>Chloroflexia</taxon>
        <taxon>Herpetosiphonales</taxon>
        <taxon>Herpetosiphonaceae</taxon>
        <taxon>Herpetosiphon</taxon>
    </lineage>
</organism>
<dbReference type="OrthoDB" id="137017at2"/>
<feature type="transmembrane region" description="Helical" evidence="2">
    <location>
        <begin position="304"/>
        <end position="323"/>
    </location>
</feature>
<dbReference type="GO" id="GO:0016301">
    <property type="term" value="F:kinase activity"/>
    <property type="evidence" value="ECO:0007669"/>
    <property type="project" value="UniProtKB-KW"/>
</dbReference>
<dbReference type="PROSITE" id="PS50109">
    <property type="entry name" value="HIS_KIN"/>
    <property type="match status" value="1"/>
</dbReference>
<keyword evidence="1" id="KW-0808">Transferase</keyword>
<dbReference type="EMBL" id="LGKP01000022">
    <property type="protein sequence ID" value="KPL86042.1"/>
    <property type="molecule type" value="Genomic_DNA"/>
</dbReference>
<dbReference type="RefSeq" id="WP_054535129.1">
    <property type="nucleotide sequence ID" value="NZ_LGKP01000022.1"/>
</dbReference>
<evidence type="ECO:0000256" key="2">
    <source>
        <dbReference type="SAM" id="Phobius"/>
    </source>
</evidence>
<keyword evidence="2" id="KW-0812">Transmembrane</keyword>
<feature type="transmembrane region" description="Helical" evidence="2">
    <location>
        <begin position="71"/>
        <end position="95"/>
    </location>
</feature>
<evidence type="ECO:0000256" key="1">
    <source>
        <dbReference type="ARBA" id="ARBA00022777"/>
    </source>
</evidence>
<dbReference type="SUPFAM" id="SSF55874">
    <property type="entry name" value="ATPase domain of HSP90 chaperone/DNA topoisomerase II/histidine kinase"/>
    <property type="match status" value="1"/>
</dbReference>
<proteinExistence type="predicted"/>
<feature type="domain" description="Histidine kinase" evidence="3">
    <location>
        <begin position="604"/>
        <end position="699"/>
    </location>
</feature>
<feature type="transmembrane region" description="Helical" evidence="2">
    <location>
        <begin position="107"/>
        <end position="129"/>
    </location>
</feature>
<feature type="transmembrane region" description="Helical" evidence="2">
    <location>
        <begin position="279"/>
        <end position="298"/>
    </location>
</feature>
<dbReference type="Gene3D" id="3.30.565.10">
    <property type="entry name" value="Histidine kinase-like ATPase, C-terminal domain"/>
    <property type="match status" value="1"/>
</dbReference>
<evidence type="ECO:0000313" key="5">
    <source>
        <dbReference type="Proteomes" id="UP000050277"/>
    </source>
</evidence>
<accession>A0A0N8GRB6</accession>
<feature type="transmembrane region" description="Helical" evidence="2">
    <location>
        <begin position="39"/>
        <end position="59"/>
    </location>
</feature>
<sequence>MIFILQSIALAISIFNAIICLWLGMTVTLDGGRERGPRLAAAGLLMAGVFFLIHAAIIGRGPPVVDVGLPFWWRVISVVSLLAPYAWYATMIWYTGVSGKSLRIHKLLLFTMGIFIGILGLVLTAIYPLPQEARILALKFVPAWLVANLPFIVAGYLLALIMCFSLPIHALLTGPGRRNNLPHQAWLRVRSWLIRTSLLGLLAGIVALIGAVVVFSQGSSVRTPEVAWLADRAIELFFQLDVMVLIVVAAALGAAGQAMGAYAAFTDRPLPQWNRIDQWRWLVAIAGGFALMVGVSSALQVASIYIVLFATTLASLAYGLLSWRYRVEHEAFMERLRPFVGSLHFQDRLLDGGASLSASVEGLVEAISRDVLRAERACLLLRDAVPGLPKVISYHWGQTPTPILEQLPISSERRTSGIQLKAQSGAEWAIPLWDGRGLAGALVLGSPQSGAVYSEELMEVAAACCARLTDALAGERAARMLGDVLRQRIAEVKVLGSQGRRTLHDDVLPQIHAALIHLSAVSANDPLAQQTIQALSEAHTKLSALIRSLPPATPHRLAQGGLAQTLHDMVLVDFGNAFDQVTYRVAPAAEARLADTPQFIGEVISYALQETLRNAARHARGNDPRRHLNLNVQIDWQHGLVVDICDDGVGMSANPSSSAGSGSGLRLHRGLLMVIGGSLTISTPAQGGTQIHMQVPEELWNLPVLEPEEIA</sequence>
<gene>
    <name evidence="4" type="ORF">SE18_14250</name>
</gene>
<keyword evidence="2" id="KW-1133">Transmembrane helix</keyword>
<comment type="caution">
    <text evidence="4">The sequence shown here is derived from an EMBL/GenBank/DDBJ whole genome shotgun (WGS) entry which is preliminary data.</text>
</comment>
<feature type="transmembrane region" description="Helical" evidence="2">
    <location>
        <begin position="149"/>
        <end position="172"/>
    </location>
</feature>
<reference evidence="4 5" key="1">
    <citation type="submission" date="2015-07" db="EMBL/GenBank/DDBJ databases">
        <title>Whole genome sequence of Herpetosiphon geysericola DSM 7119.</title>
        <authorList>
            <person name="Hemp J."/>
            <person name="Ward L.M."/>
            <person name="Pace L.A."/>
            <person name="Fischer W.W."/>
        </authorList>
    </citation>
    <scope>NUCLEOTIDE SEQUENCE [LARGE SCALE GENOMIC DNA]</scope>
    <source>
        <strain evidence="4 5">DSM 7119</strain>
    </source>
</reference>
<dbReference type="STRING" id="70996.SE18_14250"/>
<evidence type="ECO:0000313" key="4">
    <source>
        <dbReference type="EMBL" id="KPL86042.1"/>
    </source>
</evidence>
<feature type="transmembrane region" description="Helical" evidence="2">
    <location>
        <begin position="192"/>
        <end position="216"/>
    </location>
</feature>